<dbReference type="AlphaFoldDB" id="A0A364XVD5"/>
<dbReference type="RefSeq" id="WP_112749764.1">
    <property type="nucleotide sequence ID" value="NZ_QMFY01000022.1"/>
</dbReference>
<name>A0A364XVD5_9BACT</name>
<protein>
    <submittedName>
        <fullName evidence="1">DUF2071 domain-containing protein</fullName>
    </submittedName>
</protein>
<dbReference type="Pfam" id="PF09844">
    <property type="entry name" value="DUF2071"/>
    <property type="match status" value="1"/>
</dbReference>
<dbReference type="PANTHER" id="PTHR39186:SF1">
    <property type="entry name" value="DUF2071 DOMAIN-CONTAINING PROTEIN"/>
    <property type="match status" value="1"/>
</dbReference>
<evidence type="ECO:0000313" key="2">
    <source>
        <dbReference type="Proteomes" id="UP000251889"/>
    </source>
</evidence>
<organism evidence="1 2">
    <name type="scientific">Pseudochryseolinea flava</name>
    <dbReference type="NCBI Taxonomy" id="2059302"/>
    <lineage>
        <taxon>Bacteria</taxon>
        <taxon>Pseudomonadati</taxon>
        <taxon>Bacteroidota</taxon>
        <taxon>Cytophagia</taxon>
        <taxon>Cytophagales</taxon>
        <taxon>Fulvivirgaceae</taxon>
        <taxon>Pseudochryseolinea</taxon>
    </lineage>
</organism>
<dbReference type="PANTHER" id="PTHR39186">
    <property type="entry name" value="DUF2071 FAMILY PROTEIN"/>
    <property type="match status" value="1"/>
</dbReference>
<dbReference type="InterPro" id="IPR018644">
    <property type="entry name" value="DUF2071"/>
</dbReference>
<dbReference type="OrthoDB" id="1421826at2"/>
<dbReference type="Proteomes" id="UP000251889">
    <property type="component" value="Unassembled WGS sequence"/>
</dbReference>
<comment type="caution">
    <text evidence="1">The sequence shown here is derived from an EMBL/GenBank/DDBJ whole genome shotgun (WGS) entry which is preliminary data.</text>
</comment>
<evidence type="ECO:0000313" key="1">
    <source>
        <dbReference type="EMBL" id="RAV98081.1"/>
    </source>
</evidence>
<accession>A0A364XVD5</accession>
<keyword evidence="2" id="KW-1185">Reference proteome</keyword>
<reference evidence="1 2" key="1">
    <citation type="submission" date="2018-06" db="EMBL/GenBank/DDBJ databases">
        <title>Chryseolinea flavus sp. nov., a member of the phylum Bacteroidetes isolated from soil.</title>
        <authorList>
            <person name="Li Y."/>
            <person name="Wang J."/>
        </authorList>
    </citation>
    <scope>NUCLEOTIDE SEQUENCE [LARGE SCALE GENOMIC DNA]</scope>
    <source>
        <strain evidence="1 2">SDU1-6</strain>
    </source>
</reference>
<sequence>MAAFLTASWVNLLMANFHIDKNILLPYVPAHTELDEWNGNYYVSLVGFLFQDTKVQGLTFPGHKTFEEVNLRFYVRYKKSNEWVRGVVFIKEIVPRAMITMIANLFYKEHYETREMAHRFTHAHDTIDVEYRWKVREWNYLKATASIHKEAIVSGSEEEFITEHYWGYTRLSNEKTSAYEVQHPKWKIHPVNAFEFKCDVAHLYGQKFEDVLRAKPTSVFLADGSPISVMNKQLIIS</sequence>
<proteinExistence type="predicted"/>
<dbReference type="EMBL" id="QMFY01000022">
    <property type="protein sequence ID" value="RAV98081.1"/>
    <property type="molecule type" value="Genomic_DNA"/>
</dbReference>
<gene>
    <name evidence="1" type="ORF">DQQ10_25445</name>
</gene>